<dbReference type="AlphaFoldDB" id="J1YBC0"/>
<proteinExistence type="predicted"/>
<evidence type="ECO:0000313" key="2">
    <source>
        <dbReference type="Proteomes" id="UP000012043"/>
    </source>
</evidence>
<evidence type="ECO:0000313" key="1">
    <source>
        <dbReference type="EMBL" id="EJI85130.1"/>
    </source>
</evidence>
<keyword evidence="2" id="KW-1185">Reference proteome</keyword>
<dbReference type="EMBL" id="ALAB01000027">
    <property type="protein sequence ID" value="EJI85130.1"/>
    <property type="molecule type" value="Genomic_DNA"/>
</dbReference>
<reference evidence="1 2" key="1">
    <citation type="journal article" date="2012" name="J. Bacteriol.">
        <title>Genome Sequence of Pectin-Degrading Alishewanella aestuarii Strain B11T, Isolated from Tidal Flat Sediment.</title>
        <authorList>
            <person name="Jung J."/>
            <person name="Choi S."/>
            <person name="Chun J."/>
            <person name="Park W."/>
        </authorList>
    </citation>
    <scope>NUCLEOTIDE SEQUENCE [LARGE SCALE GENOMIC DNA]</scope>
    <source>
        <strain evidence="1 2">B11</strain>
    </source>
</reference>
<name>J1YBC0_9ALTE</name>
<organism evidence="1 2">
    <name type="scientific">Alishewanella aestuarii B11</name>
    <dbReference type="NCBI Taxonomy" id="1197174"/>
    <lineage>
        <taxon>Bacteria</taxon>
        <taxon>Pseudomonadati</taxon>
        <taxon>Pseudomonadota</taxon>
        <taxon>Gammaproteobacteria</taxon>
        <taxon>Alteromonadales</taxon>
        <taxon>Alteromonadaceae</taxon>
        <taxon>Alishewanella</taxon>
    </lineage>
</organism>
<sequence length="70" mass="8037">MKSEGKFIDVESFCKSHEIDSTHYHLILSWCIKICAEQDEPSAKKFINGKTHPAFPEYVLIKAAEKALKR</sequence>
<dbReference type="Proteomes" id="UP000012043">
    <property type="component" value="Unassembled WGS sequence"/>
</dbReference>
<accession>J1YBC0</accession>
<comment type="caution">
    <text evidence="1">The sequence shown here is derived from an EMBL/GenBank/DDBJ whole genome shotgun (WGS) entry which is preliminary data.</text>
</comment>
<gene>
    <name evidence="1" type="ORF">AEST_22320</name>
</gene>
<protein>
    <submittedName>
        <fullName evidence="1">Uncharacterized protein</fullName>
    </submittedName>
</protein>